<dbReference type="SMART" id="SM00382">
    <property type="entry name" value="AAA"/>
    <property type="match status" value="1"/>
</dbReference>
<dbReference type="PROSITE" id="PS00688">
    <property type="entry name" value="SIGMA54_INTERACT_3"/>
    <property type="match status" value="1"/>
</dbReference>
<dbReference type="Proteomes" id="UP000192738">
    <property type="component" value="Unassembled WGS sequence"/>
</dbReference>
<dbReference type="InterPro" id="IPR025943">
    <property type="entry name" value="Sigma_54_int_dom_ATP-bd_2"/>
</dbReference>
<dbReference type="OrthoDB" id="9803970at2"/>
<dbReference type="SMART" id="SM00091">
    <property type="entry name" value="PAS"/>
    <property type="match status" value="1"/>
</dbReference>
<evidence type="ECO:0000256" key="5">
    <source>
        <dbReference type="ARBA" id="ARBA00023163"/>
    </source>
</evidence>
<dbReference type="InterPro" id="IPR035965">
    <property type="entry name" value="PAS-like_dom_sf"/>
</dbReference>
<dbReference type="Gene3D" id="1.10.10.60">
    <property type="entry name" value="Homeodomain-like"/>
    <property type="match status" value="1"/>
</dbReference>
<evidence type="ECO:0000259" key="6">
    <source>
        <dbReference type="PROSITE" id="PS50045"/>
    </source>
</evidence>
<dbReference type="GO" id="GO:0043565">
    <property type="term" value="F:sequence-specific DNA binding"/>
    <property type="evidence" value="ECO:0007669"/>
    <property type="project" value="InterPro"/>
</dbReference>
<dbReference type="GO" id="GO:0000156">
    <property type="term" value="F:phosphorelay response regulator activity"/>
    <property type="evidence" value="ECO:0007669"/>
    <property type="project" value="InterPro"/>
</dbReference>
<dbReference type="Gene3D" id="3.30.450.20">
    <property type="entry name" value="PAS domain"/>
    <property type="match status" value="1"/>
</dbReference>
<dbReference type="FunFam" id="3.40.50.300:FF:000006">
    <property type="entry name" value="DNA-binding transcriptional regulator NtrC"/>
    <property type="match status" value="1"/>
</dbReference>
<keyword evidence="3" id="KW-0805">Transcription regulation</keyword>
<dbReference type="Pfam" id="PF00989">
    <property type="entry name" value="PAS"/>
    <property type="match status" value="1"/>
</dbReference>
<dbReference type="GO" id="GO:0005524">
    <property type="term" value="F:ATP binding"/>
    <property type="evidence" value="ECO:0007669"/>
    <property type="project" value="UniProtKB-KW"/>
</dbReference>
<dbReference type="PANTHER" id="PTHR32071:SF57">
    <property type="entry name" value="C4-DICARBOXYLATE TRANSPORT TRANSCRIPTIONAL REGULATORY PROTEIN DCTD"/>
    <property type="match status" value="1"/>
</dbReference>
<dbReference type="GO" id="GO:0006355">
    <property type="term" value="P:regulation of DNA-templated transcription"/>
    <property type="evidence" value="ECO:0007669"/>
    <property type="project" value="InterPro"/>
</dbReference>
<dbReference type="Gene3D" id="3.40.50.300">
    <property type="entry name" value="P-loop containing nucleotide triphosphate hydrolases"/>
    <property type="match status" value="1"/>
</dbReference>
<dbReference type="SUPFAM" id="SSF46689">
    <property type="entry name" value="Homeodomain-like"/>
    <property type="match status" value="1"/>
</dbReference>
<dbReference type="PANTHER" id="PTHR32071">
    <property type="entry name" value="TRANSCRIPTIONAL REGULATORY PROTEIN"/>
    <property type="match status" value="1"/>
</dbReference>
<dbReference type="InterPro" id="IPR013767">
    <property type="entry name" value="PAS_fold"/>
</dbReference>
<dbReference type="InterPro" id="IPR025944">
    <property type="entry name" value="Sigma_54_int_dom_CS"/>
</dbReference>
<dbReference type="RefSeq" id="WP_084573687.1">
    <property type="nucleotide sequence ID" value="NZ_CP155572.1"/>
</dbReference>
<dbReference type="STRING" id="112901.SAMN04488500_101159"/>
<dbReference type="CDD" id="cd00130">
    <property type="entry name" value="PAS"/>
    <property type="match status" value="1"/>
</dbReference>
<accession>A0A1W1Y9Y5</accession>
<feature type="domain" description="PAS" evidence="7">
    <location>
        <begin position="199"/>
        <end position="250"/>
    </location>
</feature>
<evidence type="ECO:0000313" key="8">
    <source>
        <dbReference type="EMBL" id="SMC32953.1"/>
    </source>
</evidence>
<dbReference type="SUPFAM" id="SSF159800">
    <property type="entry name" value="PrpR receptor domain-like"/>
    <property type="match status" value="1"/>
</dbReference>
<dbReference type="InterPro" id="IPR009057">
    <property type="entry name" value="Homeodomain-like_sf"/>
</dbReference>
<evidence type="ECO:0000256" key="3">
    <source>
        <dbReference type="ARBA" id="ARBA00023015"/>
    </source>
</evidence>
<dbReference type="Pfam" id="PF25601">
    <property type="entry name" value="AAA_lid_14"/>
    <property type="match status" value="1"/>
</dbReference>
<dbReference type="Pfam" id="PF06506">
    <property type="entry name" value="PrpR_N"/>
    <property type="match status" value="1"/>
</dbReference>
<dbReference type="Gene3D" id="1.10.8.60">
    <property type="match status" value="1"/>
</dbReference>
<organism evidence="8 9">
    <name type="scientific">Sporomusa malonica</name>
    <dbReference type="NCBI Taxonomy" id="112901"/>
    <lineage>
        <taxon>Bacteria</taxon>
        <taxon>Bacillati</taxon>
        <taxon>Bacillota</taxon>
        <taxon>Negativicutes</taxon>
        <taxon>Selenomonadales</taxon>
        <taxon>Sporomusaceae</taxon>
        <taxon>Sporomusa</taxon>
    </lineage>
</organism>
<dbReference type="Pfam" id="PF00158">
    <property type="entry name" value="Sigma54_activat"/>
    <property type="match status" value="1"/>
</dbReference>
<dbReference type="InterPro" id="IPR010524">
    <property type="entry name" value="Sig_transdc_resp-reg_PrpR_N"/>
</dbReference>
<dbReference type="PROSITE" id="PS50112">
    <property type="entry name" value="PAS"/>
    <property type="match status" value="1"/>
</dbReference>
<dbReference type="PROSITE" id="PS50045">
    <property type="entry name" value="SIGMA54_INTERACT_4"/>
    <property type="match status" value="1"/>
</dbReference>
<evidence type="ECO:0000256" key="4">
    <source>
        <dbReference type="ARBA" id="ARBA00023125"/>
    </source>
</evidence>
<keyword evidence="4" id="KW-0238">DNA-binding</keyword>
<dbReference type="NCBIfam" id="TIGR00229">
    <property type="entry name" value="sensory_box"/>
    <property type="match status" value="1"/>
</dbReference>
<keyword evidence="9" id="KW-1185">Reference proteome</keyword>
<dbReference type="AlphaFoldDB" id="A0A1W1Y9Y5"/>
<dbReference type="EMBL" id="FWXI01000001">
    <property type="protein sequence ID" value="SMC32953.1"/>
    <property type="molecule type" value="Genomic_DNA"/>
</dbReference>
<dbReference type="SUPFAM" id="SSF52540">
    <property type="entry name" value="P-loop containing nucleoside triphosphate hydrolases"/>
    <property type="match status" value="1"/>
</dbReference>
<feature type="domain" description="Sigma-54 factor interaction" evidence="6">
    <location>
        <begin position="328"/>
        <end position="555"/>
    </location>
</feature>
<dbReference type="InterPro" id="IPR058031">
    <property type="entry name" value="AAA_lid_NorR"/>
</dbReference>
<evidence type="ECO:0000256" key="2">
    <source>
        <dbReference type="ARBA" id="ARBA00022840"/>
    </source>
</evidence>
<dbReference type="InterPro" id="IPR000014">
    <property type="entry name" value="PAS"/>
</dbReference>
<dbReference type="InterPro" id="IPR002078">
    <property type="entry name" value="Sigma_54_int"/>
</dbReference>
<keyword evidence="2" id="KW-0067">ATP-binding</keyword>
<protein>
    <submittedName>
        <fullName evidence="8">PAS domain S-box-containing protein</fullName>
    </submittedName>
</protein>
<dbReference type="InterPro" id="IPR003593">
    <property type="entry name" value="AAA+_ATPase"/>
</dbReference>
<dbReference type="Gene3D" id="3.40.50.2300">
    <property type="match status" value="1"/>
</dbReference>
<reference evidence="8 9" key="1">
    <citation type="submission" date="2017-04" db="EMBL/GenBank/DDBJ databases">
        <authorList>
            <person name="Afonso C.L."/>
            <person name="Miller P.J."/>
            <person name="Scott M.A."/>
            <person name="Spackman E."/>
            <person name="Goraichik I."/>
            <person name="Dimitrov K.M."/>
            <person name="Suarez D.L."/>
            <person name="Swayne D.E."/>
        </authorList>
    </citation>
    <scope>NUCLEOTIDE SEQUENCE [LARGE SCALE GENOMIC DNA]</scope>
    <source>
        <strain evidence="8 9">DSM 5090</strain>
    </source>
</reference>
<evidence type="ECO:0000313" key="9">
    <source>
        <dbReference type="Proteomes" id="UP000192738"/>
    </source>
</evidence>
<proteinExistence type="predicted"/>
<dbReference type="InterPro" id="IPR002197">
    <property type="entry name" value="HTH_Fis"/>
</dbReference>
<keyword evidence="5" id="KW-0804">Transcription</keyword>
<dbReference type="PROSITE" id="PS00676">
    <property type="entry name" value="SIGMA54_INTERACT_2"/>
    <property type="match status" value="1"/>
</dbReference>
<dbReference type="CDD" id="cd00009">
    <property type="entry name" value="AAA"/>
    <property type="match status" value="1"/>
</dbReference>
<keyword evidence="1" id="KW-0547">Nucleotide-binding</keyword>
<dbReference type="Gene3D" id="3.40.50.10660">
    <property type="entry name" value="PrpR receptor domain-like"/>
    <property type="match status" value="1"/>
</dbReference>
<name>A0A1W1Y9Y5_9FIRM</name>
<evidence type="ECO:0000259" key="7">
    <source>
        <dbReference type="PROSITE" id="PS50112"/>
    </source>
</evidence>
<dbReference type="SUPFAM" id="SSF55785">
    <property type="entry name" value="PYP-like sensor domain (PAS domain)"/>
    <property type="match status" value="1"/>
</dbReference>
<sequence length="636" mass="70133">MSQITFVSPYRDLSLLAQSVADEMGINIEVFEGIMGENGWAGWKGDSSQAKSKLGASLGDVLVSRGGTAFHLARNLNLPVVTVNTGPFDIIECCKQAKQFSLNIVITTFSPLVGLGLIEEILGVTITEIVITSLPELEMQIAKLAEEGNYCVVGGGASIPYAKKYGVPSVFLHTSRDTIREALLRAEELAKLHYEEKRRTSRLKAIVDCAYEGIIAVDENGKIDLFNHAAEKILGIKVEEVIGRKVVEVIPNTCMHEVLSDGQLHINEFQDVGDVRIVTNRVPINDGQRIVGAVATFQEASRIVQIEHQMRKAITEQKFRAKLTFANILGQSPIIKQKKDLARKFAASDLTIFINGPSGTGKELFAQGIHHASQRASGPFVAVNCGALPQSLLESELFGYAEGAFTGAKRKGKAGLFEMAHGGTIFLDEIDAMPIDMQGRLLRVLQEREVLRIGAEGIIPVDIRVVAASNKTPQKLLETGLIREDLFYRLNVLYLEIPPLNMRKEDIPLLCREFLLADKRELAAPLIADMMPYLMKYSWPGNVRELLNFTQRLSFFLDDCKAGDSGVDLLKIIAPDLIQDRNKTATDSSLRAQIAAQEEVMISRVLEKSTTIAEAAAQLGIPKTTLWRKIQKLKER</sequence>
<dbReference type="InterPro" id="IPR027417">
    <property type="entry name" value="P-loop_NTPase"/>
</dbReference>
<gene>
    <name evidence="8" type="ORF">SAMN04488500_101159</name>
</gene>
<dbReference type="Pfam" id="PF02954">
    <property type="entry name" value="HTH_8"/>
    <property type="match status" value="1"/>
</dbReference>
<evidence type="ECO:0000256" key="1">
    <source>
        <dbReference type="ARBA" id="ARBA00022741"/>
    </source>
</evidence>